<name>A0ABV8B720_9BACI</name>
<dbReference type="EMBL" id="JBHRZT010000072">
    <property type="protein sequence ID" value="MFC3886052.1"/>
    <property type="molecule type" value="Genomic_DNA"/>
</dbReference>
<organism evidence="1 2">
    <name type="scientific">Bacillus songklensis</name>
    <dbReference type="NCBI Taxonomy" id="1069116"/>
    <lineage>
        <taxon>Bacteria</taxon>
        <taxon>Bacillati</taxon>
        <taxon>Bacillota</taxon>
        <taxon>Bacilli</taxon>
        <taxon>Bacillales</taxon>
        <taxon>Bacillaceae</taxon>
        <taxon>Bacillus</taxon>
    </lineage>
</organism>
<protein>
    <submittedName>
        <fullName evidence="1">Uncharacterized protein</fullName>
    </submittedName>
</protein>
<reference evidence="2" key="1">
    <citation type="journal article" date="2019" name="Int. J. Syst. Evol. Microbiol.">
        <title>The Global Catalogue of Microorganisms (GCM) 10K type strain sequencing project: providing services to taxonomists for standard genome sequencing and annotation.</title>
        <authorList>
            <consortium name="The Broad Institute Genomics Platform"/>
            <consortium name="The Broad Institute Genome Sequencing Center for Infectious Disease"/>
            <person name="Wu L."/>
            <person name="Ma J."/>
        </authorList>
    </citation>
    <scope>NUCLEOTIDE SEQUENCE [LARGE SCALE GENOMIC DNA]</scope>
    <source>
        <strain evidence="2">CCUG 61889</strain>
    </source>
</reference>
<keyword evidence="2" id="KW-1185">Reference proteome</keyword>
<proteinExistence type="predicted"/>
<evidence type="ECO:0000313" key="2">
    <source>
        <dbReference type="Proteomes" id="UP001595752"/>
    </source>
</evidence>
<evidence type="ECO:0000313" key="1">
    <source>
        <dbReference type="EMBL" id="MFC3886052.1"/>
    </source>
</evidence>
<dbReference type="RefSeq" id="WP_377918421.1">
    <property type="nucleotide sequence ID" value="NZ_JBHRZT010000072.1"/>
</dbReference>
<gene>
    <name evidence="1" type="ORF">ACFOU2_22255</name>
</gene>
<accession>A0ABV8B720</accession>
<dbReference type="Proteomes" id="UP001595752">
    <property type="component" value="Unassembled WGS sequence"/>
</dbReference>
<comment type="caution">
    <text evidence="1">The sequence shown here is derived from an EMBL/GenBank/DDBJ whole genome shotgun (WGS) entry which is preliminary data.</text>
</comment>
<sequence>MKILTTREDVKVSQKVYIPAGTPLQLRYPFSGYNTFQAVIWKGKVIYIHSSYFVEVTEMERE</sequence>